<feature type="domain" description="Sulfatase-modifying factor enzyme-like" evidence="2">
    <location>
        <begin position="53"/>
        <end position="330"/>
    </location>
</feature>
<organism evidence="3 4">
    <name type="scientific">Bordetella genomosp. 9</name>
    <dbReference type="NCBI Taxonomy" id="1416803"/>
    <lineage>
        <taxon>Bacteria</taxon>
        <taxon>Pseudomonadati</taxon>
        <taxon>Pseudomonadota</taxon>
        <taxon>Betaproteobacteria</taxon>
        <taxon>Burkholderiales</taxon>
        <taxon>Alcaligenaceae</taxon>
        <taxon>Bordetella</taxon>
    </lineage>
</organism>
<dbReference type="InterPro" id="IPR042095">
    <property type="entry name" value="SUMF_sf"/>
</dbReference>
<feature type="compositionally biased region" description="Low complexity" evidence="1">
    <location>
        <begin position="12"/>
        <end position="27"/>
    </location>
</feature>
<accession>A0A1W6Z4S6</accession>
<evidence type="ECO:0000259" key="2">
    <source>
        <dbReference type="Pfam" id="PF03781"/>
    </source>
</evidence>
<dbReference type="AlphaFoldDB" id="A0A1W6Z4S6"/>
<protein>
    <submittedName>
        <fullName evidence="3">Serine/threonine protein phosphatase</fullName>
    </submittedName>
</protein>
<dbReference type="SUPFAM" id="SSF56436">
    <property type="entry name" value="C-type lectin-like"/>
    <property type="match status" value="1"/>
</dbReference>
<dbReference type="Pfam" id="PF03781">
    <property type="entry name" value="FGE-sulfatase"/>
    <property type="match status" value="1"/>
</dbReference>
<dbReference type="InterPro" id="IPR016187">
    <property type="entry name" value="CTDL_fold"/>
</dbReference>
<dbReference type="PANTHER" id="PTHR23150:SF19">
    <property type="entry name" value="FORMYLGLYCINE-GENERATING ENZYME"/>
    <property type="match status" value="1"/>
</dbReference>
<proteinExistence type="predicted"/>
<reference evidence="3 4" key="1">
    <citation type="submission" date="2017-05" db="EMBL/GenBank/DDBJ databases">
        <title>Complete and WGS of Bordetella genogroups.</title>
        <authorList>
            <person name="Spilker T."/>
            <person name="LiPuma J."/>
        </authorList>
    </citation>
    <scope>NUCLEOTIDE SEQUENCE [LARGE SCALE GENOMIC DNA]</scope>
    <source>
        <strain evidence="3 4">AU17164</strain>
    </source>
</reference>
<dbReference type="Proteomes" id="UP000194139">
    <property type="component" value="Chromosome"/>
</dbReference>
<dbReference type="Gene3D" id="3.90.1580.10">
    <property type="entry name" value="paralog of FGE (formylglycine-generating enzyme)"/>
    <property type="match status" value="1"/>
</dbReference>
<dbReference type="EMBL" id="CP021109">
    <property type="protein sequence ID" value="ARP87793.1"/>
    <property type="molecule type" value="Genomic_DNA"/>
</dbReference>
<dbReference type="InterPro" id="IPR051043">
    <property type="entry name" value="Sulfatase_Mod_Factor_Kinase"/>
</dbReference>
<keyword evidence="4" id="KW-1185">Reference proteome</keyword>
<name>A0A1W6Z4S6_9BORD</name>
<gene>
    <name evidence="3" type="ORF">CAL13_17415</name>
</gene>
<feature type="region of interest" description="Disordered" evidence="1">
    <location>
        <begin position="1"/>
        <end position="32"/>
    </location>
</feature>
<dbReference type="PANTHER" id="PTHR23150">
    <property type="entry name" value="SULFATASE MODIFYING FACTOR 1, 2"/>
    <property type="match status" value="1"/>
</dbReference>
<evidence type="ECO:0000313" key="3">
    <source>
        <dbReference type="EMBL" id="ARP87793.1"/>
    </source>
</evidence>
<dbReference type="GO" id="GO:0120147">
    <property type="term" value="F:formylglycine-generating oxidase activity"/>
    <property type="evidence" value="ECO:0007669"/>
    <property type="project" value="TreeGrafter"/>
</dbReference>
<evidence type="ECO:0000256" key="1">
    <source>
        <dbReference type="SAM" id="MobiDB-lite"/>
    </source>
</evidence>
<dbReference type="RefSeq" id="WP_086073070.1">
    <property type="nucleotide sequence ID" value="NZ_CP021109.1"/>
</dbReference>
<sequence>MEHSSGKSCCTPAAPHGGAGARPHAGPSNGDTRAMRTARCLRHEGENGHTHRGLVALPGAEFLMGGDDRDGFAGDGEGPPRRVRVSAFSISATAVTNRQFGDFVRATRYVTDAERAGASFVFYLQAAQDLRRAVRRVPAGLPWWLAVEGACWQRPEGPGSHIYDRLDHPVVHISWFDAQAYCAWSGTRLPTEAQWEYAARGGLTGARYPWGDELEPDGRPRCNIWRGEFPARPAPGWLPGTAPATAFDPNGYGLYNMAGNVWEWCEDWFTPGYHAETASDDPVHLRPTGRRAMRGGSFLCHASYCNRYRVAARNSNTPDSTSGNCGFRVAASGDPA</sequence>
<evidence type="ECO:0000313" key="4">
    <source>
        <dbReference type="Proteomes" id="UP000194139"/>
    </source>
</evidence>
<dbReference type="InterPro" id="IPR005532">
    <property type="entry name" value="SUMF_dom"/>
</dbReference>